<dbReference type="PANTHER" id="PTHR31793:SF24">
    <property type="entry name" value="LONG-CHAIN ACYL-COA THIOESTERASE FADM"/>
    <property type="match status" value="1"/>
</dbReference>
<accession>A0A1D7QL31</accession>
<dbReference type="EMBL" id="CP017141">
    <property type="protein sequence ID" value="AOM79313.1"/>
    <property type="molecule type" value="Genomic_DNA"/>
</dbReference>
<name>A0A1D7QL31_9SPHI</name>
<dbReference type="PANTHER" id="PTHR31793">
    <property type="entry name" value="4-HYDROXYBENZOYL-COA THIOESTERASE FAMILY MEMBER"/>
    <property type="match status" value="1"/>
</dbReference>
<sequence length="163" mass="19035">MNFKTFWRSKSKIQDKKADIINHLDSFKYKTEIETRFADFDMMGHVNNAVYFTYMEIARSKYWNMAIQWDWKKTGVVIAQASLDYITPVFIDDKISMYVKTSRIGKSSFDLEYLLVKMVLGKEVVCSKGKTVCVAFDYQSKTAAPIPENEREKMISFEQLEGN</sequence>
<dbReference type="AlphaFoldDB" id="A0A1D7QL31"/>
<gene>
    <name evidence="1" type="ORF">BFS30_20370</name>
</gene>
<dbReference type="InterPro" id="IPR050563">
    <property type="entry name" value="4-hydroxybenzoyl-CoA_TE"/>
</dbReference>
<dbReference type="OrthoDB" id="9791529at2"/>
<dbReference type="CDD" id="cd00586">
    <property type="entry name" value="4HBT"/>
    <property type="match status" value="1"/>
</dbReference>
<organism evidence="1 2">
    <name type="scientific">Pedobacter steynii</name>
    <dbReference type="NCBI Taxonomy" id="430522"/>
    <lineage>
        <taxon>Bacteria</taxon>
        <taxon>Pseudomonadati</taxon>
        <taxon>Bacteroidota</taxon>
        <taxon>Sphingobacteriia</taxon>
        <taxon>Sphingobacteriales</taxon>
        <taxon>Sphingobacteriaceae</taxon>
        <taxon>Pedobacter</taxon>
    </lineage>
</organism>
<dbReference type="SUPFAM" id="SSF54637">
    <property type="entry name" value="Thioesterase/thiol ester dehydrase-isomerase"/>
    <property type="match status" value="1"/>
</dbReference>
<dbReference type="KEGG" id="psty:BFS30_20370"/>
<keyword evidence="2" id="KW-1185">Reference proteome</keyword>
<dbReference type="Gene3D" id="3.10.129.10">
    <property type="entry name" value="Hotdog Thioesterase"/>
    <property type="match status" value="1"/>
</dbReference>
<protein>
    <submittedName>
        <fullName evidence="1">Thioesterase</fullName>
    </submittedName>
</protein>
<dbReference type="Pfam" id="PF13279">
    <property type="entry name" value="4HBT_2"/>
    <property type="match status" value="1"/>
</dbReference>
<dbReference type="RefSeq" id="WP_069380976.1">
    <property type="nucleotide sequence ID" value="NZ_CP017141.1"/>
</dbReference>
<proteinExistence type="predicted"/>
<evidence type="ECO:0000313" key="2">
    <source>
        <dbReference type="Proteomes" id="UP000094313"/>
    </source>
</evidence>
<dbReference type="InterPro" id="IPR029069">
    <property type="entry name" value="HotDog_dom_sf"/>
</dbReference>
<evidence type="ECO:0000313" key="1">
    <source>
        <dbReference type="EMBL" id="AOM79313.1"/>
    </source>
</evidence>
<dbReference type="GO" id="GO:0047617">
    <property type="term" value="F:fatty acyl-CoA hydrolase activity"/>
    <property type="evidence" value="ECO:0007669"/>
    <property type="project" value="TreeGrafter"/>
</dbReference>
<dbReference type="Proteomes" id="UP000094313">
    <property type="component" value="Chromosome"/>
</dbReference>
<reference evidence="1 2" key="1">
    <citation type="submission" date="2016-08" db="EMBL/GenBank/DDBJ databases">
        <authorList>
            <person name="Seilhamer J.J."/>
        </authorList>
    </citation>
    <scope>NUCLEOTIDE SEQUENCE [LARGE SCALE GENOMIC DNA]</scope>
    <source>
        <strain evidence="1 2">DX4</strain>
    </source>
</reference>